<dbReference type="EMBL" id="JBGNYA010000001">
    <property type="protein sequence ID" value="MFA1610060.1"/>
    <property type="molecule type" value="Genomic_DNA"/>
</dbReference>
<evidence type="ECO:0000313" key="2">
    <source>
        <dbReference type="Proteomes" id="UP001570511"/>
    </source>
</evidence>
<name>A0ABD5M818_9EURY</name>
<accession>A0ABD5M818</accession>
<reference evidence="1 2" key="1">
    <citation type="submission" date="2024-08" db="EMBL/GenBank/DDBJ databases">
        <title>Halobellus sp. MBLA0158 whole genome sequence.</title>
        <authorList>
            <person name="Hwang C.Y."/>
            <person name="Cho E.-S."/>
            <person name="Seo M.-J."/>
        </authorList>
    </citation>
    <scope>NUCLEOTIDE SEQUENCE [LARGE SCALE GENOMIC DNA]</scope>
    <source>
        <strain evidence="1 2">MBLA0158</strain>
    </source>
</reference>
<comment type="caution">
    <text evidence="1">The sequence shown here is derived from an EMBL/GenBank/DDBJ whole genome shotgun (WGS) entry which is preliminary data.</text>
</comment>
<dbReference type="Proteomes" id="UP001570511">
    <property type="component" value="Unassembled WGS sequence"/>
</dbReference>
<protein>
    <submittedName>
        <fullName evidence="1">Uncharacterized protein</fullName>
    </submittedName>
</protein>
<organism evidence="1 2">
    <name type="scientific">Halobellus rubicundus</name>
    <dbReference type="NCBI Taxonomy" id="2996466"/>
    <lineage>
        <taxon>Archaea</taxon>
        <taxon>Methanobacteriati</taxon>
        <taxon>Methanobacteriota</taxon>
        <taxon>Stenosarchaea group</taxon>
        <taxon>Halobacteria</taxon>
        <taxon>Halobacteriales</taxon>
        <taxon>Haloferacaceae</taxon>
        <taxon>Halobellus</taxon>
    </lineage>
</organism>
<dbReference type="AlphaFoldDB" id="A0ABD5M818"/>
<dbReference type="RefSeq" id="WP_372387305.1">
    <property type="nucleotide sequence ID" value="NZ_JBGNYA010000001.1"/>
</dbReference>
<evidence type="ECO:0000313" key="1">
    <source>
        <dbReference type="EMBL" id="MFA1610060.1"/>
    </source>
</evidence>
<keyword evidence="2" id="KW-1185">Reference proteome</keyword>
<gene>
    <name evidence="1" type="ORF">OS889_03440</name>
</gene>
<sequence length="175" mass="19889">MEFDDDSFDTEYFENFLNQISSHEEWKWHPSTWLTLDETVTTASEGGTAEIELVHPDTDTVLYGQVPSEGHEHILTGQTRQALLSDPHPNQLPGPDSFEHQLADAYQSIAEDHKTDYLATAESSEDLTFDLLQVQIPMDYDPAMVQATMDELGAAAEEAYRLNQDIREPVQRYLE</sequence>
<proteinExistence type="predicted"/>